<dbReference type="EMBL" id="JARK01001354">
    <property type="protein sequence ID" value="EYC22119.1"/>
    <property type="molecule type" value="Genomic_DNA"/>
</dbReference>
<sequence>MVDALGNDAMFSRDSIDAPFASFVYISPTAELCRTTLTEGPGMSGIPISDFRNFRYSGVFWASDFRLLKNAKKSRKFLEV</sequence>
<protein>
    <submittedName>
        <fullName evidence="1">Uncharacterized protein</fullName>
    </submittedName>
</protein>
<evidence type="ECO:0000313" key="1">
    <source>
        <dbReference type="EMBL" id="EYC22119.1"/>
    </source>
</evidence>
<comment type="caution">
    <text evidence="1">The sequence shown here is derived from an EMBL/GenBank/DDBJ whole genome shotgun (WGS) entry which is preliminary data.</text>
</comment>
<evidence type="ECO:0000313" key="2">
    <source>
        <dbReference type="Proteomes" id="UP000024635"/>
    </source>
</evidence>
<dbReference type="Proteomes" id="UP000024635">
    <property type="component" value="Unassembled WGS sequence"/>
</dbReference>
<organism evidence="1 2">
    <name type="scientific">Ancylostoma ceylanicum</name>
    <dbReference type="NCBI Taxonomy" id="53326"/>
    <lineage>
        <taxon>Eukaryota</taxon>
        <taxon>Metazoa</taxon>
        <taxon>Ecdysozoa</taxon>
        <taxon>Nematoda</taxon>
        <taxon>Chromadorea</taxon>
        <taxon>Rhabditida</taxon>
        <taxon>Rhabditina</taxon>
        <taxon>Rhabditomorpha</taxon>
        <taxon>Strongyloidea</taxon>
        <taxon>Ancylostomatidae</taxon>
        <taxon>Ancylostomatinae</taxon>
        <taxon>Ancylostoma</taxon>
    </lineage>
</organism>
<dbReference type="AlphaFoldDB" id="A0A016V398"/>
<keyword evidence="2" id="KW-1185">Reference proteome</keyword>
<accession>A0A016V398</accession>
<gene>
    <name evidence="1" type="primary">Acey_s0018.g3727</name>
    <name evidence="1" type="ORF">Y032_0018g3727</name>
</gene>
<reference evidence="2" key="1">
    <citation type="journal article" date="2015" name="Nat. Genet.">
        <title>The genome and transcriptome of the zoonotic hookworm Ancylostoma ceylanicum identify infection-specific gene families.</title>
        <authorList>
            <person name="Schwarz E.M."/>
            <person name="Hu Y."/>
            <person name="Antoshechkin I."/>
            <person name="Miller M.M."/>
            <person name="Sternberg P.W."/>
            <person name="Aroian R.V."/>
        </authorList>
    </citation>
    <scope>NUCLEOTIDE SEQUENCE</scope>
    <source>
        <strain evidence="2">HY135</strain>
    </source>
</reference>
<name>A0A016V398_9BILA</name>
<proteinExistence type="predicted"/>